<dbReference type="InterPro" id="IPR036388">
    <property type="entry name" value="WH-like_DNA-bd_sf"/>
</dbReference>
<proteinExistence type="inferred from homology"/>
<evidence type="ECO:0000256" key="1">
    <source>
        <dbReference type="ARBA" id="ARBA00007871"/>
    </source>
</evidence>
<dbReference type="PROSITE" id="PS50944">
    <property type="entry name" value="HTH_DTXR"/>
    <property type="match status" value="1"/>
</dbReference>
<dbReference type="PANTHER" id="PTHR33238:SF7">
    <property type="entry name" value="IRON-DEPENDENT TRANSCRIPTIONAL REGULATOR"/>
    <property type="match status" value="1"/>
</dbReference>
<dbReference type="Proteomes" id="UP000316852">
    <property type="component" value="Unassembled WGS sequence"/>
</dbReference>
<dbReference type="InterPro" id="IPR036421">
    <property type="entry name" value="Fe_dep_repressor_sf"/>
</dbReference>
<evidence type="ECO:0000313" key="6">
    <source>
        <dbReference type="EMBL" id="TMQ59433.1"/>
    </source>
</evidence>
<dbReference type="GO" id="GO:0046983">
    <property type="term" value="F:protein dimerization activity"/>
    <property type="evidence" value="ECO:0007669"/>
    <property type="project" value="InterPro"/>
</dbReference>
<dbReference type="GO" id="GO:0003677">
    <property type="term" value="F:DNA binding"/>
    <property type="evidence" value="ECO:0007669"/>
    <property type="project" value="UniProtKB-KW"/>
</dbReference>
<dbReference type="SUPFAM" id="SSF47979">
    <property type="entry name" value="Iron-dependent repressor protein, dimerization domain"/>
    <property type="match status" value="1"/>
</dbReference>
<dbReference type="AlphaFoldDB" id="A0A538T701"/>
<dbReference type="SMART" id="SM00529">
    <property type="entry name" value="HTH_DTXR"/>
    <property type="match status" value="1"/>
</dbReference>
<dbReference type="Gene3D" id="1.10.10.10">
    <property type="entry name" value="Winged helix-like DNA-binding domain superfamily/Winged helix DNA-binding domain"/>
    <property type="match status" value="1"/>
</dbReference>
<organism evidence="6 7">
    <name type="scientific">Eiseniibacteriota bacterium</name>
    <dbReference type="NCBI Taxonomy" id="2212470"/>
    <lineage>
        <taxon>Bacteria</taxon>
        <taxon>Candidatus Eiseniibacteriota</taxon>
    </lineage>
</organism>
<comment type="caution">
    <text evidence="6">The sequence shown here is derived from an EMBL/GenBank/DDBJ whole genome shotgun (WGS) entry which is preliminary data.</text>
</comment>
<dbReference type="Pfam" id="PF02742">
    <property type="entry name" value="Fe_dep_repr_C"/>
    <property type="match status" value="1"/>
</dbReference>
<reference evidence="6 7" key="1">
    <citation type="journal article" date="2019" name="Nat. Microbiol.">
        <title>Mediterranean grassland soil C-N compound turnover is dependent on rainfall and depth, and is mediated by genomically divergent microorganisms.</title>
        <authorList>
            <person name="Diamond S."/>
            <person name="Andeer P.F."/>
            <person name="Li Z."/>
            <person name="Crits-Christoph A."/>
            <person name="Burstein D."/>
            <person name="Anantharaman K."/>
            <person name="Lane K.R."/>
            <person name="Thomas B.C."/>
            <person name="Pan C."/>
            <person name="Northen T.R."/>
            <person name="Banfield J.F."/>
        </authorList>
    </citation>
    <scope>NUCLEOTIDE SEQUENCE [LARGE SCALE GENOMIC DNA]</scope>
    <source>
        <strain evidence="6">WS_6</strain>
    </source>
</reference>
<dbReference type="PANTHER" id="PTHR33238">
    <property type="entry name" value="IRON (METAL) DEPENDENT REPRESSOR, DTXR FAMILY"/>
    <property type="match status" value="1"/>
</dbReference>
<protein>
    <submittedName>
        <fullName evidence="6">Metal-dependent transcriptional regulator</fullName>
    </submittedName>
</protein>
<evidence type="ECO:0000256" key="2">
    <source>
        <dbReference type="ARBA" id="ARBA00023015"/>
    </source>
</evidence>
<dbReference type="EMBL" id="VBOW01000022">
    <property type="protein sequence ID" value="TMQ59433.1"/>
    <property type="molecule type" value="Genomic_DNA"/>
</dbReference>
<dbReference type="InterPro" id="IPR022689">
    <property type="entry name" value="Iron_dep_repressor"/>
</dbReference>
<keyword evidence="4" id="KW-0804">Transcription</keyword>
<dbReference type="Pfam" id="PF01325">
    <property type="entry name" value="Fe_dep_repress"/>
    <property type="match status" value="1"/>
</dbReference>
<dbReference type="GO" id="GO:0046914">
    <property type="term" value="F:transition metal ion binding"/>
    <property type="evidence" value="ECO:0007669"/>
    <property type="project" value="InterPro"/>
</dbReference>
<dbReference type="InterPro" id="IPR001367">
    <property type="entry name" value="Fe_dep_repressor"/>
</dbReference>
<evidence type="ECO:0000256" key="3">
    <source>
        <dbReference type="ARBA" id="ARBA00023125"/>
    </source>
</evidence>
<dbReference type="InterPro" id="IPR022687">
    <property type="entry name" value="HTH_DTXR"/>
</dbReference>
<keyword evidence="3" id="KW-0238">DNA-binding</keyword>
<name>A0A538T701_UNCEI</name>
<accession>A0A538T701</accession>
<dbReference type="SUPFAM" id="SSF46785">
    <property type="entry name" value="Winged helix' DNA-binding domain"/>
    <property type="match status" value="1"/>
</dbReference>
<gene>
    <name evidence="6" type="ORF">E6K76_05035</name>
</gene>
<dbReference type="InterPro" id="IPR050536">
    <property type="entry name" value="DtxR_MntR_Metal-Reg"/>
</dbReference>
<feature type="domain" description="HTH dtxR-type" evidence="5">
    <location>
        <begin position="12"/>
        <end position="73"/>
    </location>
</feature>
<evidence type="ECO:0000313" key="7">
    <source>
        <dbReference type="Proteomes" id="UP000316852"/>
    </source>
</evidence>
<dbReference type="InterPro" id="IPR036390">
    <property type="entry name" value="WH_DNA-bd_sf"/>
</dbReference>
<keyword evidence="2" id="KW-0805">Transcription regulation</keyword>
<evidence type="ECO:0000256" key="4">
    <source>
        <dbReference type="ARBA" id="ARBA00023163"/>
    </source>
</evidence>
<dbReference type="GO" id="GO:0003700">
    <property type="term" value="F:DNA-binding transcription factor activity"/>
    <property type="evidence" value="ECO:0007669"/>
    <property type="project" value="InterPro"/>
</dbReference>
<evidence type="ECO:0000259" key="5">
    <source>
        <dbReference type="PROSITE" id="PS50944"/>
    </source>
</evidence>
<sequence length="187" mass="20931">MEIWKRFNDKELTHSMAHYLQAVAGLKHEKGHARVGDIADRLGVSKSGVTSMLRSLSSRGLVTHEPYGCVELTDAGHRLARRTESNRHVLTMFFTSILRVPQEIAYEDACMIEHLVGPESMIQFLRLTAFIGSDHPAANRFRTAFREYQHRCAGKEAHKECPVCKEGRCLAETFPGLAGPPEEGALE</sequence>
<comment type="similarity">
    <text evidence="1">Belongs to the DtxR/MntR family.</text>
</comment>
<dbReference type="Gene3D" id="1.10.60.10">
    <property type="entry name" value="Iron dependent repressor, metal binding and dimerisation domain"/>
    <property type="match status" value="1"/>
</dbReference>